<keyword evidence="1" id="KW-0472">Membrane</keyword>
<name>A0A224Y676_9ACAR</name>
<reference evidence="2" key="1">
    <citation type="journal article" date="2017" name="Parasit. Vectors">
        <title>Sialotranscriptomics of Rhipicephalus zambeziensis reveals intricate expression profiles of secretory proteins and suggests tight temporal transcriptional regulation during blood-feeding.</title>
        <authorList>
            <person name="de Castro M.H."/>
            <person name="de Klerk D."/>
            <person name="Pienaar R."/>
            <person name="Rees D.J.G."/>
            <person name="Mans B.J."/>
        </authorList>
    </citation>
    <scope>NUCLEOTIDE SEQUENCE</scope>
    <source>
        <tissue evidence="2">Salivary glands</tissue>
    </source>
</reference>
<protein>
    <submittedName>
        <fullName evidence="2">Uncharacterized protein</fullName>
    </submittedName>
</protein>
<accession>A0A224Y676</accession>
<evidence type="ECO:0000313" key="2">
    <source>
        <dbReference type="EMBL" id="MAA13078.1"/>
    </source>
</evidence>
<dbReference type="EMBL" id="GFPF01001932">
    <property type="protein sequence ID" value="MAA13078.1"/>
    <property type="molecule type" value="Transcribed_RNA"/>
</dbReference>
<keyword evidence="1" id="KW-0812">Transmembrane</keyword>
<sequence length="94" mass="10416">MQAQHDTKKSMLWCRCSTSFTVVCLMYAAHVTLKGGKLWGKHIPHCVETVDVHTMPTSECCAVSAHTYVCTKPAPPTEGVQENHEQVVHLSCSF</sequence>
<organism evidence="2">
    <name type="scientific">Rhipicephalus zambeziensis</name>
    <dbReference type="NCBI Taxonomy" id="60191"/>
    <lineage>
        <taxon>Eukaryota</taxon>
        <taxon>Metazoa</taxon>
        <taxon>Ecdysozoa</taxon>
        <taxon>Arthropoda</taxon>
        <taxon>Chelicerata</taxon>
        <taxon>Arachnida</taxon>
        <taxon>Acari</taxon>
        <taxon>Parasitiformes</taxon>
        <taxon>Ixodida</taxon>
        <taxon>Ixodoidea</taxon>
        <taxon>Ixodidae</taxon>
        <taxon>Rhipicephalinae</taxon>
        <taxon>Rhipicephalus</taxon>
        <taxon>Rhipicephalus</taxon>
    </lineage>
</organism>
<proteinExistence type="predicted"/>
<keyword evidence="1" id="KW-1133">Transmembrane helix</keyword>
<dbReference type="AlphaFoldDB" id="A0A224Y676"/>
<feature type="transmembrane region" description="Helical" evidence="1">
    <location>
        <begin position="12"/>
        <end position="29"/>
    </location>
</feature>
<evidence type="ECO:0000256" key="1">
    <source>
        <dbReference type="SAM" id="Phobius"/>
    </source>
</evidence>